<evidence type="ECO:0000256" key="4">
    <source>
        <dbReference type="PROSITE-ProRule" id="PRU01024"/>
    </source>
</evidence>
<accession>A0A7G1G1Q5</accession>
<gene>
    <name evidence="6" type="ORF">OSSY52_03010</name>
</gene>
<evidence type="ECO:0000256" key="1">
    <source>
        <dbReference type="ARBA" id="ARBA00022603"/>
    </source>
</evidence>
<dbReference type="GO" id="GO:0008173">
    <property type="term" value="F:RNA methyltransferase activity"/>
    <property type="evidence" value="ECO:0007669"/>
    <property type="project" value="InterPro"/>
</dbReference>
<dbReference type="InParanoid" id="A0A7G1G1Q5"/>
<feature type="binding site" evidence="4">
    <location>
        <position position="248"/>
    </location>
    <ligand>
        <name>S-adenosyl-L-methionine</name>
        <dbReference type="ChEBI" id="CHEBI:59789"/>
    </ligand>
</feature>
<dbReference type="Proteomes" id="UP000516361">
    <property type="component" value="Chromosome"/>
</dbReference>
<evidence type="ECO:0000313" key="6">
    <source>
        <dbReference type="EMBL" id="BBE30160.1"/>
    </source>
</evidence>
<comment type="similarity">
    <text evidence="4">Belongs to the class I-like SAM-binding methyltransferase superfamily. RNA M5U methyltransferase family.</text>
</comment>
<dbReference type="SUPFAM" id="SSF53335">
    <property type="entry name" value="S-adenosyl-L-methionine-dependent methyltransferases"/>
    <property type="match status" value="1"/>
</dbReference>
<feature type="binding site" evidence="4">
    <location>
        <position position="269"/>
    </location>
    <ligand>
        <name>S-adenosyl-L-methionine</name>
        <dbReference type="ChEBI" id="CHEBI:59789"/>
    </ligand>
</feature>
<dbReference type="AlphaFoldDB" id="A0A7G1G1Q5"/>
<evidence type="ECO:0000313" key="7">
    <source>
        <dbReference type="Proteomes" id="UP000516361"/>
    </source>
</evidence>
<feature type="active site" description="Nucleophile" evidence="4">
    <location>
        <position position="340"/>
    </location>
</feature>
<dbReference type="Gene3D" id="3.40.50.150">
    <property type="entry name" value="Vaccinia Virus protein VP39"/>
    <property type="match status" value="1"/>
</dbReference>
<keyword evidence="3 4" id="KW-0949">S-adenosyl-L-methionine</keyword>
<evidence type="ECO:0000256" key="5">
    <source>
        <dbReference type="PROSITE-ProRule" id="PRU10015"/>
    </source>
</evidence>
<dbReference type="RefSeq" id="WP_190615286.1">
    <property type="nucleotide sequence ID" value="NZ_AP018712.1"/>
</dbReference>
<keyword evidence="7" id="KW-1185">Reference proteome</keyword>
<evidence type="ECO:0000256" key="2">
    <source>
        <dbReference type="ARBA" id="ARBA00022679"/>
    </source>
</evidence>
<dbReference type="InterPro" id="IPR029063">
    <property type="entry name" value="SAM-dependent_MTases_sf"/>
</dbReference>
<dbReference type="GO" id="GO:0001510">
    <property type="term" value="P:RNA methylation"/>
    <property type="evidence" value="ECO:0007669"/>
    <property type="project" value="UniProtKB-ARBA"/>
</dbReference>
<evidence type="ECO:0000256" key="3">
    <source>
        <dbReference type="ARBA" id="ARBA00022691"/>
    </source>
</evidence>
<keyword evidence="2 4" id="KW-0808">Transferase</keyword>
<dbReference type="PANTHER" id="PTHR11061">
    <property type="entry name" value="RNA M5U METHYLTRANSFERASE"/>
    <property type="match status" value="1"/>
</dbReference>
<feature type="active site" evidence="5">
    <location>
        <position position="340"/>
    </location>
</feature>
<dbReference type="Pfam" id="PF05958">
    <property type="entry name" value="tRNA_U5-meth_tr"/>
    <property type="match status" value="2"/>
</dbReference>
<dbReference type="PANTHER" id="PTHR11061:SF30">
    <property type="entry name" value="TRNA (URACIL(54)-C(5))-METHYLTRANSFERASE"/>
    <property type="match status" value="1"/>
</dbReference>
<feature type="binding site" evidence="4">
    <location>
        <position position="313"/>
    </location>
    <ligand>
        <name>S-adenosyl-L-methionine</name>
        <dbReference type="ChEBI" id="CHEBI:59789"/>
    </ligand>
</feature>
<dbReference type="PROSITE" id="PS01230">
    <property type="entry name" value="TRMA_1"/>
    <property type="match status" value="1"/>
</dbReference>
<feature type="binding site" evidence="4">
    <location>
        <position position="221"/>
    </location>
    <ligand>
        <name>S-adenosyl-L-methionine</name>
        <dbReference type="ChEBI" id="CHEBI:59789"/>
    </ligand>
</feature>
<dbReference type="PROSITE" id="PS01231">
    <property type="entry name" value="TRMA_2"/>
    <property type="match status" value="1"/>
</dbReference>
<dbReference type="InterPro" id="IPR030391">
    <property type="entry name" value="MeTrfase_TrmA_CS"/>
</dbReference>
<dbReference type="PROSITE" id="PS51687">
    <property type="entry name" value="SAM_MT_RNA_M5U"/>
    <property type="match status" value="1"/>
</dbReference>
<dbReference type="FunFam" id="3.40.50.150:FF:000009">
    <property type="entry name" value="23S rRNA (Uracil(1939)-C(5))-methyltransferase RlmD"/>
    <property type="match status" value="1"/>
</dbReference>
<dbReference type="CDD" id="cd02440">
    <property type="entry name" value="AdoMet_MTases"/>
    <property type="match status" value="1"/>
</dbReference>
<dbReference type="GO" id="GO:0006396">
    <property type="term" value="P:RNA processing"/>
    <property type="evidence" value="ECO:0007669"/>
    <property type="project" value="InterPro"/>
</dbReference>
<dbReference type="EMBL" id="AP018712">
    <property type="protein sequence ID" value="BBE30160.1"/>
    <property type="molecule type" value="Genomic_DNA"/>
</dbReference>
<sequence length="382" mass="43732">MDLCSAYGRCGACSKLDIDYENQLKEKEDKVLKIFENLKLSPKRYHGIIGSPEIYAYRNKMEYTFGNEAKDAPLIVGFRGRKKKFDVFYTPDCKLVDDDFNKIVVCTKEFFSSRDYTFRNYRKHTGYLRHLSVRKGINTNEILINIATDFTDENDGDIQLWAEELKNLKLNGKIVSILHSKTTSKGNVLKADKLEVIFGDMFFHEKVLDLSFKVGPFSFFQTNTHGAEVLYSTAMKYVENADVAYDLYSGTGTIASLLSKYVKKVYAVELVEEAVKMAKLNAEMNNINNVEFLCGDVKDKIKELPKPDFVVFDPPRAGLNPKVISFIKRQSFKKIIYVSCNPETLAQDLKALENFYSIEDLHIVDMFPHTPHVESVCLLVKK</sequence>
<name>A0A7G1G1Q5_9BACT</name>
<keyword evidence="1 4" id="KW-0489">Methyltransferase</keyword>
<dbReference type="NCBIfam" id="TIGR00479">
    <property type="entry name" value="rumA"/>
    <property type="match status" value="1"/>
</dbReference>
<organism evidence="6 7">
    <name type="scientific">Tepiditoga spiralis</name>
    <dbReference type="NCBI Taxonomy" id="2108365"/>
    <lineage>
        <taxon>Bacteria</taxon>
        <taxon>Thermotogati</taxon>
        <taxon>Thermotogota</taxon>
        <taxon>Thermotogae</taxon>
        <taxon>Petrotogales</taxon>
        <taxon>Petrotogaceae</taxon>
        <taxon>Tepiditoga</taxon>
    </lineage>
</organism>
<dbReference type="GO" id="GO:0008757">
    <property type="term" value="F:S-adenosylmethionine-dependent methyltransferase activity"/>
    <property type="evidence" value="ECO:0007669"/>
    <property type="project" value="UniProtKB-ARBA"/>
</dbReference>
<dbReference type="KEGG" id="ocy:OSSY52_03010"/>
<dbReference type="Gene3D" id="2.40.50.1070">
    <property type="match status" value="1"/>
</dbReference>
<reference evidence="6 7" key="1">
    <citation type="submission" date="2018-06" db="EMBL/GenBank/DDBJ databases">
        <title>Genome sequencing of Oceanotoga sp. sy52.</title>
        <authorList>
            <person name="Mori K."/>
        </authorList>
    </citation>
    <scope>NUCLEOTIDE SEQUENCE [LARGE SCALE GENOMIC DNA]</scope>
    <source>
        <strain evidence="7">sy52</strain>
    </source>
</reference>
<proteinExistence type="inferred from homology"/>
<protein>
    <submittedName>
        <fullName evidence="6">23S rRNA (Uracil-5-)-methyltransferase RumA</fullName>
    </submittedName>
</protein>
<dbReference type="InterPro" id="IPR010280">
    <property type="entry name" value="U5_MeTrfase_fam"/>
</dbReference>
<dbReference type="InterPro" id="IPR030390">
    <property type="entry name" value="MeTrfase_TrmA_AS"/>
</dbReference>